<keyword evidence="2" id="KW-1185">Reference proteome</keyword>
<reference evidence="1 2" key="1">
    <citation type="journal article" date="2020" name="Front. Microbiol.">
        <title>Phenotypic and Genetic Characterization of the Cheese Ripening Yeast Geotrichum candidum.</title>
        <authorList>
            <person name="Perkins V."/>
            <person name="Vignola S."/>
            <person name="Lessard M.H."/>
            <person name="Plante P.L."/>
            <person name="Corbeil J."/>
            <person name="Dugat-Bony E."/>
            <person name="Frenette M."/>
            <person name="Labrie S."/>
        </authorList>
    </citation>
    <scope>NUCLEOTIDE SEQUENCE [LARGE SCALE GENOMIC DNA]</scope>
    <source>
        <strain evidence="1 2">LMA-1147</strain>
    </source>
</reference>
<dbReference type="EMBL" id="QVQA01000025">
    <property type="protein sequence ID" value="KAF5100168.1"/>
    <property type="molecule type" value="Genomic_DNA"/>
</dbReference>
<proteinExistence type="predicted"/>
<dbReference type="Proteomes" id="UP000744676">
    <property type="component" value="Unassembled WGS sequence"/>
</dbReference>
<organism evidence="1 2">
    <name type="scientific">Geotrichum galactomycetum</name>
    <dbReference type="NCBI Taxonomy" id="27317"/>
    <lineage>
        <taxon>Eukaryota</taxon>
        <taxon>Fungi</taxon>
        <taxon>Dikarya</taxon>
        <taxon>Ascomycota</taxon>
        <taxon>Saccharomycotina</taxon>
        <taxon>Dipodascomycetes</taxon>
        <taxon>Dipodascales</taxon>
        <taxon>Dipodascaceae</taxon>
        <taxon>Geotrichum</taxon>
    </lineage>
</organism>
<evidence type="ECO:0000313" key="1">
    <source>
        <dbReference type="EMBL" id="KAF5100168.1"/>
    </source>
</evidence>
<name>A0ACB6V7A3_9ASCO</name>
<comment type="caution">
    <text evidence="1">The sequence shown here is derived from an EMBL/GenBank/DDBJ whole genome shotgun (WGS) entry which is preliminary data.</text>
</comment>
<gene>
    <name evidence="1" type="ORF">D0Z00_001375</name>
</gene>
<evidence type="ECO:0000313" key="2">
    <source>
        <dbReference type="Proteomes" id="UP000744676"/>
    </source>
</evidence>
<accession>A0ACB6V7A3</accession>
<protein>
    <submittedName>
        <fullName evidence="1">Uncharacterized protein</fullName>
    </submittedName>
</protein>
<sequence>MMMGHLNNLTYPHELIDLAFLVSDSDDSTEVDLELGLRAALEDDKFTRFHSIEIFEKDFGAIIGQGFDDRHGVAVQGVRRKLMGRARNWLTSVSLKPYHSWVYWRDADIETSPTTIIEDLMKHDRDVIVPNVWRPLPDWLGSEQPYDLNSWQESEPGLELAKSLNEDDVIVEGYAEYTTWRPHLAYFRNVNGDPNEMYDLDGIGGVSILAKAHVFRHGALFPGFAFENHAETEGFGKMARRMGFTVSGLPNYTIWHLYEPSEDDLKKMKEMEDSKGDKEDNPSIVAKAPDAVINDRFEETAVKEEDLELVSQAEADPLVVEEESPAGQKIVNKAESLASETKKPETAAAAKQPEVAGAHAVKQPEPTAAPAAAAAGNAANKQAEKKPAPGGKQKPVEQVSAPAAAAAAAAAAVVADESKPDSNDDDKKQTHHVAPIAGPDTSLDKEIQPPTAKPQKGQ</sequence>